<comment type="function">
    <text evidence="6">Gustatory receptor which mediates acceptance or avoidance behavior, depending on its substrates.</text>
</comment>
<keyword evidence="5 6" id="KW-0472">Membrane</keyword>
<keyword evidence="6 8" id="KW-0675">Receptor</keyword>
<dbReference type="GeneID" id="117566634"/>
<feature type="transmembrane region" description="Helical" evidence="6">
    <location>
        <begin position="158"/>
        <end position="180"/>
    </location>
</feature>
<feature type="transmembrane region" description="Helical" evidence="6">
    <location>
        <begin position="339"/>
        <end position="355"/>
    </location>
</feature>
<comment type="subcellular location">
    <subcellularLocation>
        <location evidence="1 6">Cell membrane</location>
        <topology evidence="1 6">Multi-pass membrane protein</topology>
    </subcellularLocation>
</comment>
<gene>
    <name evidence="8" type="primary">LOC117566634</name>
</gene>
<sequence>MKKIKVFLGFFQALNGIVHYYPDPETGLLKRSQYLKLYSLLIACGIPLLFLVILSETPIILSHLTSNWLIYGRWICTIIQVMVILAVIYCAQFQQSSIQRLYLKLQVMEEIKPTAKNRNHPYTLLYIKLFVVVSHLIMHAIYNIWILRHSNSSLHSLAIVYGFLTYSLSAAKAFLLYGFLWSICYCGFGIQFQLEQLLAGRVQLRELKEIFKRQQDLINLCSEFCQIFRHVMLFSLAQKLGVGIFCGYFLFRLELTDGVPRWKSFGLFGSSINSFAEFYIINNMARTIASFIPDAIFMLRQSEPKKKRVERAINLICLQLSCQSTEIHVFGVFTLNKRLWFVVITEVLLNIIYMVQNDYHFFM</sequence>
<accession>A0A6P8WEK6</accession>
<evidence type="ECO:0000313" key="7">
    <source>
        <dbReference type="Proteomes" id="UP000515160"/>
    </source>
</evidence>
<keyword evidence="4 6" id="KW-1133">Transmembrane helix</keyword>
<proteinExistence type="inferred from homology"/>
<dbReference type="Proteomes" id="UP000515160">
    <property type="component" value="Chromosome 3"/>
</dbReference>
<dbReference type="Pfam" id="PF08395">
    <property type="entry name" value="7tm_7"/>
    <property type="match status" value="1"/>
</dbReference>
<name>A0A6P8WEK6_DROAB</name>
<reference evidence="8" key="1">
    <citation type="submission" date="2025-08" db="UniProtKB">
        <authorList>
            <consortium name="RefSeq"/>
        </authorList>
    </citation>
    <scope>IDENTIFICATION</scope>
    <source>
        <strain evidence="8">15112-1751.03</strain>
        <tissue evidence="8">Whole Adult</tissue>
    </source>
</reference>
<feature type="transmembrane region" description="Helical" evidence="6">
    <location>
        <begin position="37"/>
        <end position="62"/>
    </location>
</feature>
<comment type="similarity">
    <text evidence="6">Belongs to the insect chemoreceptor superfamily. Gustatory receptor (GR) family.</text>
</comment>
<keyword evidence="6" id="KW-0807">Transducer</keyword>
<protein>
    <recommendedName>
        <fullName evidence="6">Gustatory receptor</fullName>
    </recommendedName>
</protein>
<dbReference type="InterPro" id="IPR013604">
    <property type="entry name" value="7TM_chemorcpt"/>
</dbReference>
<evidence type="ECO:0000256" key="1">
    <source>
        <dbReference type="ARBA" id="ARBA00004651"/>
    </source>
</evidence>
<dbReference type="AlphaFoldDB" id="A0A6P8WEK6"/>
<evidence type="ECO:0000256" key="2">
    <source>
        <dbReference type="ARBA" id="ARBA00022475"/>
    </source>
</evidence>
<feature type="transmembrane region" description="Helical" evidence="6">
    <location>
        <begin position="125"/>
        <end position="146"/>
    </location>
</feature>
<evidence type="ECO:0000256" key="4">
    <source>
        <dbReference type="ARBA" id="ARBA00022989"/>
    </source>
</evidence>
<organism evidence="7 8">
    <name type="scientific">Drosophila albomicans</name>
    <name type="common">Fruit fly</name>
    <dbReference type="NCBI Taxonomy" id="7291"/>
    <lineage>
        <taxon>Eukaryota</taxon>
        <taxon>Metazoa</taxon>
        <taxon>Ecdysozoa</taxon>
        <taxon>Arthropoda</taxon>
        <taxon>Hexapoda</taxon>
        <taxon>Insecta</taxon>
        <taxon>Pterygota</taxon>
        <taxon>Neoptera</taxon>
        <taxon>Endopterygota</taxon>
        <taxon>Diptera</taxon>
        <taxon>Brachycera</taxon>
        <taxon>Muscomorpha</taxon>
        <taxon>Ephydroidea</taxon>
        <taxon>Drosophilidae</taxon>
        <taxon>Drosophila</taxon>
    </lineage>
</organism>
<evidence type="ECO:0000256" key="5">
    <source>
        <dbReference type="ARBA" id="ARBA00023136"/>
    </source>
</evidence>
<comment type="caution">
    <text evidence="6">Lacks conserved residue(s) required for the propagation of feature annotation.</text>
</comment>
<dbReference type="GO" id="GO:0005886">
    <property type="term" value="C:plasma membrane"/>
    <property type="evidence" value="ECO:0007669"/>
    <property type="project" value="UniProtKB-SubCell"/>
</dbReference>
<keyword evidence="2 6" id="KW-1003">Cell membrane</keyword>
<dbReference type="RefSeq" id="XP_034102066.2">
    <property type="nucleotide sequence ID" value="XM_034246175.2"/>
</dbReference>
<dbReference type="GO" id="GO:0007165">
    <property type="term" value="P:signal transduction"/>
    <property type="evidence" value="ECO:0007669"/>
    <property type="project" value="UniProtKB-KW"/>
</dbReference>
<dbReference type="GO" id="GO:0050909">
    <property type="term" value="P:sensory perception of taste"/>
    <property type="evidence" value="ECO:0007669"/>
    <property type="project" value="InterPro"/>
</dbReference>
<keyword evidence="7" id="KW-1185">Reference proteome</keyword>
<keyword evidence="3 6" id="KW-0812">Transmembrane</keyword>
<feature type="transmembrane region" description="Helical" evidence="6">
    <location>
        <begin position="68"/>
        <end position="91"/>
    </location>
</feature>
<evidence type="ECO:0000256" key="6">
    <source>
        <dbReference type="RuleBase" id="RU363108"/>
    </source>
</evidence>
<evidence type="ECO:0000256" key="3">
    <source>
        <dbReference type="ARBA" id="ARBA00022692"/>
    </source>
</evidence>
<dbReference type="OrthoDB" id="7836567at2759"/>
<evidence type="ECO:0000313" key="8">
    <source>
        <dbReference type="RefSeq" id="XP_034102066.2"/>
    </source>
</evidence>